<keyword evidence="3" id="KW-1185">Reference proteome</keyword>
<dbReference type="Proteomes" id="UP001314229">
    <property type="component" value="Unassembled WGS sequence"/>
</dbReference>
<accession>A0AAV1PII6</accession>
<feature type="region of interest" description="Disordered" evidence="1">
    <location>
        <begin position="53"/>
        <end position="87"/>
    </location>
</feature>
<comment type="caution">
    <text evidence="2">The sequence shown here is derived from an EMBL/GenBank/DDBJ whole genome shotgun (WGS) entry which is preliminary data.</text>
</comment>
<dbReference type="AlphaFoldDB" id="A0AAV1PII6"/>
<sequence>MDYSLNRKSTCQWEFADSEKQFQFSVTADCCPSRRRKHKNSFRDETVKGITLGSGIYPRAEGEEEEEERQKSPVPSQQCIPAAPEVETKTSAVRILREFDACDTRRPSPDSKDVLELTQSANKTLNQRYEHTHIPYTSHMNPY</sequence>
<evidence type="ECO:0000313" key="2">
    <source>
        <dbReference type="EMBL" id="CAK6970739.1"/>
    </source>
</evidence>
<organism evidence="2 3">
    <name type="scientific">Scomber scombrus</name>
    <name type="common">Atlantic mackerel</name>
    <name type="synonym">Scomber vernalis</name>
    <dbReference type="NCBI Taxonomy" id="13677"/>
    <lineage>
        <taxon>Eukaryota</taxon>
        <taxon>Metazoa</taxon>
        <taxon>Chordata</taxon>
        <taxon>Craniata</taxon>
        <taxon>Vertebrata</taxon>
        <taxon>Euteleostomi</taxon>
        <taxon>Actinopterygii</taxon>
        <taxon>Neopterygii</taxon>
        <taxon>Teleostei</taxon>
        <taxon>Neoteleostei</taxon>
        <taxon>Acanthomorphata</taxon>
        <taxon>Pelagiaria</taxon>
        <taxon>Scombriformes</taxon>
        <taxon>Scombridae</taxon>
        <taxon>Scomber</taxon>
    </lineage>
</organism>
<reference evidence="2 3" key="1">
    <citation type="submission" date="2024-01" db="EMBL/GenBank/DDBJ databases">
        <authorList>
            <person name="Alioto T."/>
            <person name="Alioto T."/>
            <person name="Gomez Garrido J."/>
        </authorList>
    </citation>
    <scope>NUCLEOTIDE SEQUENCE [LARGE SCALE GENOMIC DNA]</scope>
</reference>
<dbReference type="EMBL" id="CAWUFR010000163">
    <property type="protein sequence ID" value="CAK6970739.1"/>
    <property type="molecule type" value="Genomic_DNA"/>
</dbReference>
<name>A0AAV1PII6_SCOSC</name>
<evidence type="ECO:0000256" key="1">
    <source>
        <dbReference type="SAM" id="MobiDB-lite"/>
    </source>
</evidence>
<proteinExistence type="predicted"/>
<gene>
    <name evidence="2" type="ORF">FSCOSCO3_A037015</name>
</gene>
<protein>
    <submittedName>
        <fullName evidence="2">Uncharacterized protein</fullName>
    </submittedName>
</protein>
<evidence type="ECO:0000313" key="3">
    <source>
        <dbReference type="Proteomes" id="UP001314229"/>
    </source>
</evidence>